<evidence type="ECO:0008006" key="4">
    <source>
        <dbReference type="Google" id="ProtNLM"/>
    </source>
</evidence>
<dbReference type="PANTHER" id="PTHR43739:SF5">
    <property type="entry name" value="EXO-ALPHA-SIALIDASE"/>
    <property type="match status" value="1"/>
</dbReference>
<accession>A0A8A2U710</accession>
<dbReference type="EMBL" id="CP071463">
    <property type="protein sequence ID" value="QSW84491.1"/>
    <property type="molecule type" value="Genomic_DNA"/>
</dbReference>
<dbReference type="GeneID" id="63184813"/>
<gene>
    <name evidence="2" type="ORF">J0X27_13675</name>
</gene>
<proteinExistence type="predicted"/>
<dbReference type="CDD" id="cd15482">
    <property type="entry name" value="Sialidase_non-viral"/>
    <property type="match status" value="1"/>
</dbReference>
<dbReference type="Gene3D" id="2.130.10.10">
    <property type="entry name" value="YVTN repeat-like/Quinoprotein amine dehydrogenase"/>
    <property type="match status" value="1"/>
</dbReference>
<dbReference type="PANTHER" id="PTHR43739">
    <property type="entry name" value="XYLOGLUCANASE (EUROFUNG)"/>
    <property type="match status" value="1"/>
</dbReference>
<dbReference type="SUPFAM" id="SSF110296">
    <property type="entry name" value="Oligoxyloglucan reducing end-specific cellobiohydrolase"/>
    <property type="match status" value="1"/>
</dbReference>
<dbReference type="InterPro" id="IPR015943">
    <property type="entry name" value="WD40/YVTN_repeat-like_dom_sf"/>
</dbReference>
<dbReference type="Proteomes" id="UP000663191">
    <property type="component" value="Chromosome"/>
</dbReference>
<evidence type="ECO:0000313" key="2">
    <source>
        <dbReference type="EMBL" id="QSW84491.1"/>
    </source>
</evidence>
<feature type="region of interest" description="Disordered" evidence="1">
    <location>
        <begin position="76"/>
        <end position="96"/>
    </location>
</feature>
<dbReference type="GO" id="GO:0010411">
    <property type="term" value="P:xyloglucan metabolic process"/>
    <property type="evidence" value="ECO:0007669"/>
    <property type="project" value="TreeGrafter"/>
</dbReference>
<dbReference type="OrthoDB" id="197823at2157"/>
<dbReference type="InterPro" id="IPR052025">
    <property type="entry name" value="Xyloglucanase_GH74"/>
</dbReference>
<sequence>MTTVIAALRDRLLVCTADGIDPDGWTTETRLEGHALECVAAAASAPDRIFVGAEEGLYRSVDGGASFDRLETRFVAGGSSGGRTAGEPGDGAADRGSDPVMAATVSPHDPTVVYAGTEPSRIYRSRDGGDTWSRLEGLTDLPSAAEWSFPPRPHTHHVRCLAVDPTDPDRLAVGIEAGAFVYTPDGGETWRDRPPGSRRDNHSLATHPALEGRLYAAAGDGYAESDDGGHSWRRPQDGLEHRYCWSVVPDPGDPDRVLVSSARGAATAHTASRAHSFVYRRADGDPWERLEGRGLPTGEGVVRAVFATSGEPGVVFAVTNRGLFLTRDFGDSWTRIEIEWPTALETQSPRGLVALPA</sequence>
<evidence type="ECO:0000313" key="3">
    <source>
        <dbReference type="Proteomes" id="UP000663191"/>
    </source>
</evidence>
<reference evidence="2 3" key="1">
    <citation type="journal article" date="2006" name="Int. J. Syst. Evol. Microbiol.">
        <title>Haloterrigena longa sp. nov. and Haloterrigena limicola sp. nov., extremely halophilic archaea isolated from a salt lake.</title>
        <authorList>
            <person name="Cui H.L."/>
            <person name="Tohty D."/>
            <person name="Zhou P.J."/>
            <person name="Liu S.J."/>
        </authorList>
    </citation>
    <scope>NUCLEOTIDE SEQUENCE [LARGE SCALE GENOMIC DNA]</scope>
    <source>
        <strain evidence="2 3">ABH32</strain>
    </source>
</reference>
<dbReference type="RefSeq" id="WP_207269725.1">
    <property type="nucleotide sequence ID" value="NZ_CP071463.1"/>
</dbReference>
<organism evidence="2 3">
    <name type="scientific">Natrinema longum</name>
    <dbReference type="NCBI Taxonomy" id="370324"/>
    <lineage>
        <taxon>Archaea</taxon>
        <taxon>Methanobacteriati</taxon>
        <taxon>Methanobacteriota</taxon>
        <taxon>Stenosarchaea group</taxon>
        <taxon>Halobacteria</taxon>
        <taxon>Halobacteriales</taxon>
        <taxon>Natrialbaceae</taxon>
        <taxon>Natrinema</taxon>
    </lineage>
</organism>
<protein>
    <recommendedName>
        <fullName evidence="4">BNR/Asp-box repeat-containing protein</fullName>
    </recommendedName>
</protein>
<evidence type="ECO:0000256" key="1">
    <source>
        <dbReference type="SAM" id="MobiDB-lite"/>
    </source>
</evidence>
<dbReference type="KEGG" id="hlo:J0X27_13675"/>
<keyword evidence="3" id="KW-1185">Reference proteome</keyword>
<dbReference type="AlphaFoldDB" id="A0A8A2U710"/>
<name>A0A8A2U710_9EURY</name>